<keyword evidence="1" id="KW-0597">Phosphoprotein</keyword>
<feature type="domain" description="Response regulatory" evidence="2">
    <location>
        <begin position="1"/>
        <end position="111"/>
    </location>
</feature>
<dbReference type="Proteomes" id="UP000439780">
    <property type="component" value="Unassembled WGS sequence"/>
</dbReference>
<accession>A0A845AIE1</accession>
<gene>
    <name evidence="3" type="ORF">GRI58_07590</name>
</gene>
<name>A0A845AIE1_9SPHN</name>
<evidence type="ECO:0000313" key="4">
    <source>
        <dbReference type="Proteomes" id="UP000439780"/>
    </source>
</evidence>
<dbReference type="SUPFAM" id="SSF52172">
    <property type="entry name" value="CheY-like"/>
    <property type="match status" value="1"/>
</dbReference>
<dbReference type="PROSITE" id="PS50110">
    <property type="entry name" value="RESPONSE_REGULATORY"/>
    <property type="match status" value="1"/>
</dbReference>
<dbReference type="Gene3D" id="3.40.50.2300">
    <property type="match status" value="1"/>
</dbReference>
<dbReference type="OrthoDB" id="7774278at2"/>
<comment type="caution">
    <text evidence="3">The sequence shown here is derived from an EMBL/GenBank/DDBJ whole genome shotgun (WGS) entry which is preliminary data.</text>
</comment>
<keyword evidence="4" id="KW-1185">Reference proteome</keyword>
<reference evidence="3 4" key="1">
    <citation type="submission" date="2019-12" db="EMBL/GenBank/DDBJ databases">
        <title>Genomic-based taxomic classification of the family Erythrobacteraceae.</title>
        <authorList>
            <person name="Xu L."/>
        </authorList>
    </citation>
    <scope>NUCLEOTIDE SEQUENCE [LARGE SCALE GENOMIC DNA]</scope>
    <source>
        <strain evidence="3 4">KEMB 9005-328</strain>
    </source>
</reference>
<evidence type="ECO:0000259" key="2">
    <source>
        <dbReference type="PROSITE" id="PS50110"/>
    </source>
</evidence>
<protein>
    <submittedName>
        <fullName evidence="3">Response regulator</fullName>
    </submittedName>
</protein>
<evidence type="ECO:0000313" key="3">
    <source>
        <dbReference type="EMBL" id="MXP28681.1"/>
    </source>
</evidence>
<dbReference type="AlphaFoldDB" id="A0A845AIE1"/>
<proteinExistence type="predicted"/>
<evidence type="ECO:0000256" key="1">
    <source>
        <dbReference type="PROSITE-ProRule" id="PRU00169"/>
    </source>
</evidence>
<dbReference type="GO" id="GO:0000160">
    <property type="term" value="P:phosphorelay signal transduction system"/>
    <property type="evidence" value="ECO:0007669"/>
    <property type="project" value="InterPro"/>
</dbReference>
<feature type="modified residue" description="4-aspartylphosphate" evidence="1">
    <location>
        <position position="50"/>
    </location>
</feature>
<dbReference type="InterPro" id="IPR001789">
    <property type="entry name" value="Sig_transdc_resp-reg_receiver"/>
</dbReference>
<dbReference type="InterPro" id="IPR011006">
    <property type="entry name" value="CheY-like_superfamily"/>
</dbReference>
<dbReference type="EMBL" id="WTYA01000005">
    <property type="protein sequence ID" value="MXP28681.1"/>
    <property type="molecule type" value="Genomic_DNA"/>
</dbReference>
<dbReference type="Pfam" id="PF00072">
    <property type="entry name" value="Response_reg"/>
    <property type="match status" value="1"/>
</dbReference>
<sequence length="114" mass="12261">MLVAEDEPLVAYDICESVESAGYAVSGPFSDISSAMLSFQKDRPDCAILDVTLYDGAVYPLAEKLIAENVPVIFHSGNVSSDEVKRRFPHSCALSKPCPPAKIIDSVQNVLAES</sequence>
<organism evidence="3 4">
    <name type="scientific">Qipengyuania algicida</name>
    <dbReference type="NCBI Taxonomy" id="1836209"/>
    <lineage>
        <taxon>Bacteria</taxon>
        <taxon>Pseudomonadati</taxon>
        <taxon>Pseudomonadota</taxon>
        <taxon>Alphaproteobacteria</taxon>
        <taxon>Sphingomonadales</taxon>
        <taxon>Erythrobacteraceae</taxon>
        <taxon>Qipengyuania</taxon>
    </lineage>
</organism>